<dbReference type="InterPro" id="IPR001373">
    <property type="entry name" value="Cullin_N"/>
</dbReference>
<evidence type="ECO:0000256" key="2">
    <source>
        <dbReference type="PROSITE-ProRule" id="PRU00330"/>
    </source>
</evidence>
<comment type="similarity">
    <text evidence="1 2 3">Belongs to the cullin family.</text>
</comment>
<dbReference type="InterPro" id="IPR059120">
    <property type="entry name" value="Cullin-like_AB"/>
</dbReference>
<dbReference type="InterPro" id="IPR036388">
    <property type="entry name" value="WH-like_DNA-bd_sf"/>
</dbReference>
<proteinExistence type="inferred from homology"/>
<sequence length="808" mass="92861">MSTARRIVKPKIKAPKKHGPNISIDDTWSKLSVNIAEILNHRAEHLSFEENHRYAYNMVLWKAGETLYKGTCKLLAENLDKLAEQDIKSVFPSGSIDDPIQRSQEGETLLKAVRKVWDDHTTALSRLRDVLRYMDRVYTKQAGVPEIWDAGLLIFLEHIIRPPFQDHIIAAILTQIQTERDGYVINRSAVKGCVDVLLTLKERDSSVTIYKRDLEPAILQESELFYKTEGEKLLEISAAPEYLQRVESRFDSEESRTHHYLSSQTSAPLRRILENYLLSPHLYAILHKLHSGLDFMIDGDKLEDLLRLYRLFVMVPEGLPSLKKALRESVIRRGKDINAAGVTIENMTQAADDEGGKNKGKGKGRPPTSAVQTLQLALKWVQDVLDLKDRFDSIWAKSFKSDRDVEATLNEAFETFINLNGRSPEFISLFIDDHLKKGMKGKSENEVDAVLDKTITVFRFISDKDIFETHYKKHLAKRLLQGRSISDDAERGMLAKLKVECGTQFTQRMEGMFHDMRISADTMKAYHKHLAQTTAPDVELSVIIQTSTFWPTSGSQTTCAFPELLAKATKSFEQFYLSRHTGRRLTWQKWLGNADVRATFKSGKTHELNVSTLAMVILLLFEDLDDSDFLTYEDIKSATSISDVELQRQLQSLACAKFKILKKHPPGREVSMNDSFSFNADFSAPLFKIKIGTIASKVENADERKETKNRVDEERRYQMEACIVRIMKDRKHMPHNDLVNEVTRQLTSRFLPNPLDIKKRIEGLIEREYLERWTICHPLYSTFHSCQLIFCKVISRRAKNRNLYISYH</sequence>
<dbReference type="InterPro" id="IPR036317">
    <property type="entry name" value="Cullin_homology_sf"/>
</dbReference>
<dbReference type="Pfam" id="PF10557">
    <property type="entry name" value="Cullin_Nedd8"/>
    <property type="match status" value="1"/>
</dbReference>
<evidence type="ECO:0000256" key="4">
    <source>
        <dbReference type="SAM" id="MobiDB-lite"/>
    </source>
</evidence>
<feature type="region of interest" description="Disordered" evidence="4">
    <location>
        <begin position="348"/>
        <end position="368"/>
    </location>
</feature>
<dbReference type="SUPFAM" id="SSF46785">
    <property type="entry name" value="Winged helix' DNA-binding domain"/>
    <property type="match status" value="1"/>
</dbReference>
<dbReference type="Gene3D" id="1.20.1310.10">
    <property type="entry name" value="Cullin Repeats"/>
    <property type="match status" value="4"/>
</dbReference>
<dbReference type="EMBL" id="OZ037952">
    <property type="protein sequence ID" value="CAL1716697.1"/>
    <property type="molecule type" value="Genomic_DNA"/>
</dbReference>
<dbReference type="PROSITE" id="PS00018">
    <property type="entry name" value="EF_HAND_1"/>
    <property type="match status" value="1"/>
</dbReference>
<dbReference type="PROSITE" id="PS50069">
    <property type="entry name" value="CULLIN_2"/>
    <property type="match status" value="1"/>
</dbReference>
<dbReference type="SUPFAM" id="SSF74788">
    <property type="entry name" value="Cullin repeat-like"/>
    <property type="match status" value="1"/>
</dbReference>
<dbReference type="SMART" id="SM00182">
    <property type="entry name" value="CULLIN"/>
    <property type="match status" value="1"/>
</dbReference>
<dbReference type="InterPro" id="IPR019559">
    <property type="entry name" value="Cullin_neddylation_domain"/>
</dbReference>
<evidence type="ECO:0000256" key="1">
    <source>
        <dbReference type="ARBA" id="ARBA00006019"/>
    </source>
</evidence>
<keyword evidence="7" id="KW-1185">Reference proteome</keyword>
<dbReference type="Pfam" id="PF00888">
    <property type="entry name" value="Cullin"/>
    <property type="match status" value="1"/>
</dbReference>
<reference evidence="7" key="1">
    <citation type="submission" date="2024-04" db="EMBL/GenBank/DDBJ databases">
        <authorList>
            <person name="Shaw F."/>
            <person name="Minotto A."/>
        </authorList>
    </citation>
    <scope>NUCLEOTIDE SEQUENCE [LARGE SCALE GENOMIC DNA]</scope>
</reference>
<accession>A0ABP1EBX9</accession>
<dbReference type="Gene3D" id="3.30.230.130">
    <property type="entry name" value="Cullin, Chain C, Domain 2"/>
    <property type="match status" value="1"/>
</dbReference>
<name>A0ABP1EBX9_9APHY</name>
<dbReference type="InterPro" id="IPR045093">
    <property type="entry name" value="Cullin"/>
</dbReference>
<dbReference type="Proteomes" id="UP001497453">
    <property type="component" value="Chromosome 9"/>
</dbReference>
<dbReference type="InterPro" id="IPR016158">
    <property type="entry name" value="Cullin_homology"/>
</dbReference>
<evidence type="ECO:0000313" key="7">
    <source>
        <dbReference type="Proteomes" id="UP001497453"/>
    </source>
</evidence>
<protein>
    <recommendedName>
        <fullName evidence="5">Cullin family profile domain-containing protein</fullName>
    </recommendedName>
</protein>
<dbReference type="SUPFAM" id="SSF75632">
    <property type="entry name" value="Cullin homology domain"/>
    <property type="match status" value="1"/>
</dbReference>
<evidence type="ECO:0000259" key="5">
    <source>
        <dbReference type="PROSITE" id="PS50069"/>
    </source>
</evidence>
<organism evidence="6 7">
    <name type="scientific">Somion occarium</name>
    <dbReference type="NCBI Taxonomy" id="3059160"/>
    <lineage>
        <taxon>Eukaryota</taxon>
        <taxon>Fungi</taxon>
        <taxon>Dikarya</taxon>
        <taxon>Basidiomycota</taxon>
        <taxon>Agaricomycotina</taxon>
        <taxon>Agaricomycetes</taxon>
        <taxon>Polyporales</taxon>
        <taxon>Cerrenaceae</taxon>
        <taxon>Somion</taxon>
    </lineage>
</organism>
<dbReference type="InterPro" id="IPR018247">
    <property type="entry name" value="EF_Hand_1_Ca_BS"/>
</dbReference>
<dbReference type="InterPro" id="IPR036390">
    <property type="entry name" value="WH_DNA-bd_sf"/>
</dbReference>
<dbReference type="SMART" id="SM00884">
    <property type="entry name" value="Cullin_Nedd8"/>
    <property type="match status" value="1"/>
</dbReference>
<dbReference type="PANTHER" id="PTHR11932">
    <property type="entry name" value="CULLIN"/>
    <property type="match status" value="1"/>
</dbReference>
<gene>
    <name evidence="6" type="ORF">GFSPODELE1_LOCUS10880</name>
</gene>
<dbReference type="Gene3D" id="1.10.10.10">
    <property type="entry name" value="Winged helix-like DNA-binding domain superfamily/Winged helix DNA-binding domain"/>
    <property type="match status" value="1"/>
</dbReference>
<dbReference type="InterPro" id="IPR016159">
    <property type="entry name" value="Cullin_repeat-like_dom_sf"/>
</dbReference>
<feature type="domain" description="Cullin family profile" evidence="5">
    <location>
        <begin position="422"/>
        <end position="654"/>
    </location>
</feature>
<evidence type="ECO:0000256" key="3">
    <source>
        <dbReference type="RuleBase" id="RU003829"/>
    </source>
</evidence>
<dbReference type="Pfam" id="PF26557">
    <property type="entry name" value="Cullin_AB"/>
    <property type="match status" value="1"/>
</dbReference>
<evidence type="ECO:0000313" key="6">
    <source>
        <dbReference type="EMBL" id="CAL1716697.1"/>
    </source>
</evidence>